<dbReference type="InterPro" id="IPR036291">
    <property type="entry name" value="NAD(P)-bd_dom_sf"/>
</dbReference>
<dbReference type="Gene3D" id="3.40.50.720">
    <property type="entry name" value="NAD(P)-binding Rossmann-like Domain"/>
    <property type="match status" value="1"/>
</dbReference>
<dbReference type="SUPFAM" id="SSF51735">
    <property type="entry name" value="NAD(P)-binding Rossmann-fold domains"/>
    <property type="match status" value="1"/>
</dbReference>
<feature type="domain" description="GFO/IDH/MocA-like oxidoreductase" evidence="4">
    <location>
        <begin position="147"/>
        <end position="264"/>
    </location>
</feature>
<dbReference type="PANTHER" id="PTHR42840">
    <property type="entry name" value="NAD(P)-BINDING ROSSMANN-FOLD SUPERFAMILY PROTEIN-RELATED"/>
    <property type="match status" value="1"/>
</dbReference>
<keyword evidence="6" id="KW-1185">Reference proteome</keyword>
<evidence type="ECO:0000259" key="3">
    <source>
        <dbReference type="Pfam" id="PF01408"/>
    </source>
</evidence>
<dbReference type="Pfam" id="PF01408">
    <property type="entry name" value="GFO_IDH_MocA"/>
    <property type="match status" value="1"/>
</dbReference>
<sequence>YVTNIRLEEKDESLEKVQMALIVSGAIHLATIANHPRVVIRYVVDDDEKKWPLIKKYWRLNDTEFISSKDSNKVFQDPKVQAVIVASPTPSHEETVKGALKHGKHVFCEKPVAQDIASSERCYQQAKNSGKTLFCAFNRRFDPAYSLLKKRVRQGEVGHVQTIKVCSRDSPLPSIEYLSTSGGIFHDCAVHDIDIMCWVLGEYPCRVSAHVYAHTPEIAALDDHDTVAVVLSFPSGTLGMIDLSRNSTYGYDQRLEAFGARGMLVCDNERPMCGMTSEKGLRGALHEPIYFSFPSRYMLAYEYEMEHFLRVLDGKEEMQVQGHETLAVSKIASACEESARTGKSVELTWGPQDLPPK</sequence>
<accession>A0AAD8ELR7</accession>
<dbReference type="Proteomes" id="UP001233999">
    <property type="component" value="Unassembled WGS sequence"/>
</dbReference>
<evidence type="ECO:0000259" key="4">
    <source>
        <dbReference type="Pfam" id="PF22725"/>
    </source>
</evidence>
<evidence type="ECO:0000256" key="1">
    <source>
        <dbReference type="ARBA" id="ARBA00010928"/>
    </source>
</evidence>
<dbReference type="InterPro" id="IPR000683">
    <property type="entry name" value="Gfo/Idh/MocA-like_OxRdtase_N"/>
</dbReference>
<evidence type="ECO:0000313" key="5">
    <source>
        <dbReference type="EMBL" id="KAJ9594222.1"/>
    </source>
</evidence>
<dbReference type="GO" id="GO:0006740">
    <property type="term" value="P:NADPH regeneration"/>
    <property type="evidence" value="ECO:0007669"/>
    <property type="project" value="TreeGrafter"/>
</dbReference>
<dbReference type="EMBL" id="JASPKZ010003064">
    <property type="protein sequence ID" value="KAJ9594222.1"/>
    <property type="molecule type" value="Genomic_DNA"/>
</dbReference>
<proteinExistence type="inferred from homology"/>
<gene>
    <name evidence="5" type="ORF">L9F63_014382</name>
</gene>
<dbReference type="PANTHER" id="PTHR42840:SF3">
    <property type="entry name" value="BINDING ROSSMANN FOLD OXIDOREDUCTASE, PUTATIVE (AFU_ORTHOLOGUE AFUA_2G10240)-RELATED"/>
    <property type="match status" value="1"/>
</dbReference>
<dbReference type="GO" id="GO:0016491">
    <property type="term" value="F:oxidoreductase activity"/>
    <property type="evidence" value="ECO:0007669"/>
    <property type="project" value="UniProtKB-KW"/>
</dbReference>
<comment type="caution">
    <text evidence="5">The sequence shown here is derived from an EMBL/GenBank/DDBJ whole genome shotgun (WGS) entry which is preliminary data.</text>
</comment>
<dbReference type="GO" id="GO:0000166">
    <property type="term" value="F:nucleotide binding"/>
    <property type="evidence" value="ECO:0007669"/>
    <property type="project" value="InterPro"/>
</dbReference>
<comment type="similarity">
    <text evidence="1">Belongs to the Gfo/Idh/MocA family.</text>
</comment>
<dbReference type="SUPFAM" id="SSF55347">
    <property type="entry name" value="Glyceraldehyde-3-phosphate dehydrogenase-like, C-terminal domain"/>
    <property type="match status" value="1"/>
</dbReference>
<feature type="non-terminal residue" evidence="5">
    <location>
        <position position="357"/>
    </location>
</feature>
<dbReference type="InterPro" id="IPR055170">
    <property type="entry name" value="GFO_IDH_MocA-like_dom"/>
</dbReference>
<protein>
    <recommendedName>
        <fullName evidence="7">Oxidoreductase YrbE</fullName>
    </recommendedName>
</protein>
<evidence type="ECO:0000313" key="6">
    <source>
        <dbReference type="Proteomes" id="UP001233999"/>
    </source>
</evidence>
<dbReference type="AlphaFoldDB" id="A0AAD8ELR7"/>
<name>A0AAD8ELR7_DIPPU</name>
<keyword evidence="2" id="KW-0560">Oxidoreductase</keyword>
<reference evidence="5" key="2">
    <citation type="submission" date="2023-05" db="EMBL/GenBank/DDBJ databases">
        <authorList>
            <person name="Fouks B."/>
        </authorList>
    </citation>
    <scope>NUCLEOTIDE SEQUENCE</scope>
    <source>
        <strain evidence="5">Stay&amp;Tobe</strain>
        <tissue evidence="5">Testes</tissue>
    </source>
</reference>
<dbReference type="GO" id="GO:0005737">
    <property type="term" value="C:cytoplasm"/>
    <property type="evidence" value="ECO:0007669"/>
    <property type="project" value="TreeGrafter"/>
</dbReference>
<evidence type="ECO:0008006" key="7">
    <source>
        <dbReference type="Google" id="ProtNLM"/>
    </source>
</evidence>
<dbReference type="Gene3D" id="3.30.360.10">
    <property type="entry name" value="Dihydrodipicolinate Reductase, domain 2"/>
    <property type="match status" value="1"/>
</dbReference>
<evidence type="ECO:0000256" key="2">
    <source>
        <dbReference type="ARBA" id="ARBA00023002"/>
    </source>
</evidence>
<reference evidence="5" key="1">
    <citation type="journal article" date="2023" name="IScience">
        <title>Live-bearing cockroach genome reveals convergent evolutionary mechanisms linked to viviparity in insects and beyond.</title>
        <authorList>
            <person name="Fouks B."/>
            <person name="Harrison M.C."/>
            <person name="Mikhailova A.A."/>
            <person name="Marchal E."/>
            <person name="English S."/>
            <person name="Carruthers M."/>
            <person name="Jennings E.C."/>
            <person name="Chiamaka E.L."/>
            <person name="Frigard R.A."/>
            <person name="Pippel M."/>
            <person name="Attardo G.M."/>
            <person name="Benoit J.B."/>
            <person name="Bornberg-Bauer E."/>
            <person name="Tobe S.S."/>
        </authorList>
    </citation>
    <scope>NUCLEOTIDE SEQUENCE</scope>
    <source>
        <strain evidence="5">Stay&amp;Tobe</strain>
    </source>
</reference>
<dbReference type="Pfam" id="PF22725">
    <property type="entry name" value="GFO_IDH_MocA_C3"/>
    <property type="match status" value="1"/>
</dbReference>
<organism evidence="5 6">
    <name type="scientific">Diploptera punctata</name>
    <name type="common">Pacific beetle cockroach</name>
    <dbReference type="NCBI Taxonomy" id="6984"/>
    <lineage>
        <taxon>Eukaryota</taxon>
        <taxon>Metazoa</taxon>
        <taxon>Ecdysozoa</taxon>
        <taxon>Arthropoda</taxon>
        <taxon>Hexapoda</taxon>
        <taxon>Insecta</taxon>
        <taxon>Pterygota</taxon>
        <taxon>Neoptera</taxon>
        <taxon>Polyneoptera</taxon>
        <taxon>Dictyoptera</taxon>
        <taxon>Blattodea</taxon>
        <taxon>Blaberoidea</taxon>
        <taxon>Blaberidae</taxon>
        <taxon>Diplopterinae</taxon>
        <taxon>Diploptera</taxon>
    </lineage>
</organism>
<feature type="domain" description="Gfo/Idh/MocA-like oxidoreductase N-terminal" evidence="3">
    <location>
        <begin position="26"/>
        <end position="136"/>
    </location>
</feature>